<dbReference type="AlphaFoldDB" id="A0A1H5RKG4"/>
<dbReference type="EMBL" id="FNUV01000001">
    <property type="protein sequence ID" value="SEF38829.1"/>
    <property type="molecule type" value="Genomic_DNA"/>
</dbReference>
<evidence type="ECO:0000313" key="1">
    <source>
        <dbReference type="EMBL" id="SEF38829.1"/>
    </source>
</evidence>
<dbReference type="Proteomes" id="UP000236735">
    <property type="component" value="Unassembled WGS sequence"/>
</dbReference>
<proteinExistence type="predicted"/>
<name>A0A1H5RKG4_XYLRU</name>
<accession>A0A1H5RKG4</accession>
<gene>
    <name evidence="1" type="ORF">SAMN05216354_0138</name>
</gene>
<organism evidence="1 2">
    <name type="scientific">Xylanibacter ruminicola</name>
    <name type="common">Prevotella ruminicola</name>
    <dbReference type="NCBI Taxonomy" id="839"/>
    <lineage>
        <taxon>Bacteria</taxon>
        <taxon>Pseudomonadati</taxon>
        <taxon>Bacteroidota</taxon>
        <taxon>Bacteroidia</taxon>
        <taxon>Bacteroidales</taxon>
        <taxon>Prevotellaceae</taxon>
        <taxon>Xylanibacter</taxon>
    </lineage>
</organism>
<sequence length="245" mass="28105">MLLLAVALATRAQTVTQMLGIGPSRILDTYLTQEHFSGAGFTYLYIKEQQKPETPWSTIIEHEFDFSTTEDRSGNASMLEGNYNIYWGRFHQWLISDKLRLQAGGVANADLGFVYNMISSNNPAQARASVNIMPSGIANYAFHLWQQQFNLRYELALPLVGIMFSPNYGQSYYEIFSRGNYDHNIIPTTFISAPTFRQLLTIEWHTGKKWNLRMGYLGNYQQAQVNNLKQHIYTHRVMLGISRSL</sequence>
<evidence type="ECO:0008006" key="3">
    <source>
        <dbReference type="Google" id="ProtNLM"/>
    </source>
</evidence>
<evidence type="ECO:0000313" key="2">
    <source>
        <dbReference type="Proteomes" id="UP000236735"/>
    </source>
</evidence>
<protein>
    <recommendedName>
        <fullName evidence="3">Outer membrane protein beta-barrel domain-containing protein</fullName>
    </recommendedName>
</protein>
<reference evidence="1 2" key="1">
    <citation type="submission" date="2016-10" db="EMBL/GenBank/DDBJ databases">
        <authorList>
            <person name="de Groot N.N."/>
        </authorList>
    </citation>
    <scope>NUCLEOTIDE SEQUENCE [LARGE SCALE GENOMIC DNA]</scope>
    <source>
        <strain evidence="1 2">AR32</strain>
    </source>
</reference>